<dbReference type="InterPro" id="IPR027381">
    <property type="entry name" value="LytR/CpsA/Psr_C"/>
</dbReference>
<keyword evidence="3" id="KW-0472">Membrane</keyword>
<gene>
    <name evidence="6" type="ORF">K8U72_08335</name>
</gene>
<feature type="compositionally biased region" description="Low complexity" evidence="2">
    <location>
        <begin position="397"/>
        <end position="416"/>
    </location>
</feature>
<dbReference type="InterPro" id="IPR004474">
    <property type="entry name" value="LytR_CpsA_psr"/>
</dbReference>
<dbReference type="Gene3D" id="3.40.630.190">
    <property type="entry name" value="LCP protein"/>
    <property type="match status" value="1"/>
</dbReference>
<dbReference type="AlphaFoldDB" id="A0A921GGQ7"/>
<evidence type="ECO:0000259" key="5">
    <source>
        <dbReference type="Pfam" id="PF13399"/>
    </source>
</evidence>
<feature type="domain" description="Cell envelope-related transcriptional attenuator" evidence="4">
    <location>
        <begin position="150"/>
        <end position="297"/>
    </location>
</feature>
<feature type="compositionally biased region" description="Low complexity" evidence="2">
    <location>
        <begin position="35"/>
        <end position="46"/>
    </location>
</feature>
<sequence>MPDRKKHKRMTSAEQARLSDSLYGGASQFEPVVQTRGTSRRSTPTGNAARSAPSRADGVDAYKRRQRRKGRGRVLKVFLITVLVLLAGAGSALGLYLADINSRLNEGVSAELRQQLVAVEPQEPFYMLLLGVDKSEGRSEEWGADASNFRADTIILARVDPPGQKVTLVSIPRDTMVDMGANGEQKINAAYSFGGAAYMVDVVSDFAGVDISHYAEIDFEQLISIVDTIGGIEVTLPVAVQDDYAVIDLPAGTQTLNGEQALGLCRARHAYDEYGGGDFYRAANQRMVIGAIVKKVLQLGDLTTMAATVSELANSVTTDFSVTDIVGLVGQFRSFDVDNNMYSGQVPTISEYINNLWYEIVDENAWNEMMDRVRAGESPYSDASQDFTAGVAGSIGSGTNISDGDGTSSGSDSSDTPSVEPTYSGDVIVLNGTGIAGLAGSTATDLAVAGFDAVSGNASEGGVTTTAIYYNGSSESAAVGVAETLGVSSSQVHENDGTHSTEYDVVVILGSDLG</sequence>
<comment type="similarity">
    <text evidence="1">Belongs to the LytR/CpsA/Psr (LCP) family.</text>
</comment>
<reference evidence="6" key="2">
    <citation type="submission" date="2021-09" db="EMBL/GenBank/DDBJ databases">
        <authorList>
            <person name="Gilroy R."/>
        </authorList>
    </citation>
    <scope>NUCLEOTIDE SEQUENCE</scope>
    <source>
        <strain evidence="6">CHK124-7917</strain>
    </source>
</reference>
<accession>A0A921GGQ7</accession>
<proteinExistence type="inferred from homology"/>
<dbReference type="EMBL" id="DYWQ01000125">
    <property type="protein sequence ID" value="HJF45768.1"/>
    <property type="molecule type" value="Genomic_DNA"/>
</dbReference>
<keyword evidence="3" id="KW-1133">Transmembrane helix</keyword>
<keyword evidence="3" id="KW-0812">Transmembrane</keyword>
<feature type="transmembrane region" description="Helical" evidence="3">
    <location>
        <begin position="74"/>
        <end position="98"/>
    </location>
</feature>
<dbReference type="PANTHER" id="PTHR33392:SF6">
    <property type="entry name" value="POLYISOPRENYL-TEICHOIC ACID--PEPTIDOGLYCAN TEICHOIC ACID TRANSFERASE TAGU"/>
    <property type="match status" value="1"/>
</dbReference>
<protein>
    <submittedName>
        <fullName evidence="6">LCP family protein</fullName>
    </submittedName>
</protein>
<evidence type="ECO:0000256" key="3">
    <source>
        <dbReference type="SAM" id="Phobius"/>
    </source>
</evidence>
<evidence type="ECO:0000313" key="7">
    <source>
        <dbReference type="Proteomes" id="UP000697330"/>
    </source>
</evidence>
<evidence type="ECO:0000259" key="4">
    <source>
        <dbReference type="Pfam" id="PF03816"/>
    </source>
</evidence>
<dbReference type="Proteomes" id="UP000697330">
    <property type="component" value="Unassembled WGS sequence"/>
</dbReference>
<feature type="region of interest" description="Disordered" evidence="2">
    <location>
        <begin position="397"/>
        <end position="423"/>
    </location>
</feature>
<evidence type="ECO:0000256" key="1">
    <source>
        <dbReference type="ARBA" id="ARBA00006068"/>
    </source>
</evidence>
<evidence type="ECO:0000256" key="2">
    <source>
        <dbReference type="SAM" id="MobiDB-lite"/>
    </source>
</evidence>
<feature type="domain" description="LytR/CpsA/Psr regulator C-terminal" evidence="5">
    <location>
        <begin position="427"/>
        <end position="512"/>
    </location>
</feature>
<reference evidence="6" key="1">
    <citation type="journal article" date="2021" name="PeerJ">
        <title>Extensive microbial diversity within the chicken gut microbiome revealed by metagenomics and culture.</title>
        <authorList>
            <person name="Gilroy R."/>
            <person name="Ravi A."/>
            <person name="Getino M."/>
            <person name="Pursley I."/>
            <person name="Horton D.L."/>
            <person name="Alikhan N.F."/>
            <person name="Baker D."/>
            <person name="Gharbi K."/>
            <person name="Hall N."/>
            <person name="Watson M."/>
            <person name="Adriaenssens E.M."/>
            <person name="Foster-Nyarko E."/>
            <person name="Jarju S."/>
            <person name="Secka A."/>
            <person name="Antonio M."/>
            <person name="Oren A."/>
            <person name="Chaudhuri R.R."/>
            <person name="La Ragione R."/>
            <person name="Hildebrand F."/>
            <person name="Pallen M.J."/>
        </authorList>
    </citation>
    <scope>NUCLEOTIDE SEQUENCE</scope>
    <source>
        <strain evidence="6">CHK124-7917</strain>
    </source>
</reference>
<dbReference type="Pfam" id="PF13399">
    <property type="entry name" value="LytR_C"/>
    <property type="match status" value="1"/>
</dbReference>
<dbReference type="PANTHER" id="PTHR33392">
    <property type="entry name" value="POLYISOPRENYL-TEICHOIC ACID--PEPTIDOGLYCAN TEICHOIC ACID TRANSFERASE TAGU"/>
    <property type="match status" value="1"/>
</dbReference>
<dbReference type="RefSeq" id="WP_274959458.1">
    <property type="nucleotide sequence ID" value="NZ_CAUWLO010000001.1"/>
</dbReference>
<feature type="region of interest" description="Disordered" evidence="2">
    <location>
        <begin position="1"/>
        <end position="65"/>
    </location>
</feature>
<evidence type="ECO:0000313" key="6">
    <source>
        <dbReference type="EMBL" id="HJF45768.1"/>
    </source>
</evidence>
<feature type="compositionally biased region" description="Basic residues" evidence="2">
    <location>
        <begin position="1"/>
        <end position="10"/>
    </location>
</feature>
<dbReference type="NCBIfam" id="TIGR00350">
    <property type="entry name" value="lytR_cpsA_psr"/>
    <property type="match status" value="1"/>
</dbReference>
<dbReference type="Gene3D" id="3.30.70.2390">
    <property type="match status" value="1"/>
</dbReference>
<name>A0A921GGQ7_9ACTN</name>
<dbReference type="InterPro" id="IPR050922">
    <property type="entry name" value="LytR/CpsA/Psr_CW_biosynth"/>
</dbReference>
<dbReference type="Pfam" id="PF03816">
    <property type="entry name" value="LytR_cpsA_psr"/>
    <property type="match status" value="1"/>
</dbReference>
<organism evidence="6 7">
    <name type="scientific">Thermophilibacter provencensis</name>
    <dbReference type="NCBI Taxonomy" id="1852386"/>
    <lineage>
        <taxon>Bacteria</taxon>
        <taxon>Bacillati</taxon>
        <taxon>Actinomycetota</taxon>
        <taxon>Coriobacteriia</taxon>
        <taxon>Coriobacteriales</taxon>
        <taxon>Atopobiaceae</taxon>
        <taxon>Thermophilibacter</taxon>
    </lineage>
</organism>
<comment type="caution">
    <text evidence="6">The sequence shown here is derived from an EMBL/GenBank/DDBJ whole genome shotgun (WGS) entry which is preliminary data.</text>
</comment>